<comment type="caution">
    <text evidence="1">The sequence shown here is derived from an EMBL/GenBank/DDBJ whole genome shotgun (WGS) entry which is preliminary data.</text>
</comment>
<organism evidence="1 2">
    <name type="scientific">Entomophthora muscae</name>
    <dbReference type="NCBI Taxonomy" id="34485"/>
    <lineage>
        <taxon>Eukaryota</taxon>
        <taxon>Fungi</taxon>
        <taxon>Fungi incertae sedis</taxon>
        <taxon>Zoopagomycota</taxon>
        <taxon>Entomophthoromycotina</taxon>
        <taxon>Entomophthoromycetes</taxon>
        <taxon>Entomophthorales</taxon>
        <taxon>Entomophthoraceae</taxon>
        <taxon>Entomophthora</taxon>
    </lineage>
</organism>
<sequence>MLFKTWEEWETKARKRFIGYKPDPCHLLNQIKISQFTFLQPFIVKFQEYTNKVLTQQTKGSSGIEQKIISDKFHSLVGIPTFENALTPAYAGLICKANPATLEEAYNIVRENYTIYMECELDKDLKATSKWNPFSSSSRKKEPSIAETIEAKFKDTQSQFEAIYLAHERPSCGLRPMQGPYVFTGNCYNCSDQGHKSERCTKPCSICKSTDHTNFGCNQHMHNTTQRYIAVMMADQYYQNKKHTLTILESVFPLNKKNSSDYIIDHSGPVTSPLIKPRHIRSQAPSPDQDYTPLPLKRHEREAKPSPEEQPSKSDTITTPETQTRVEMYGETFEEGTHASPTTPKLPTPPPTVCNSRWNPEHPNLFTALEEQLDFYDPILAKDDPRYNIVTVETASESPAN</sequence>
<dbReference type="EMBL" id="QTSX02002168">
    <property type="protein sequence ID" value="KAJ9078005.1"/>
    <property type="molecule type" value="Genomic_DNA"/>
</dbReference>
<dbReference type="Proteomes" id="UP001165960">
    <property type="component" value="Unassembled WGS sequence"/>
</dbReference>
<evidence type="ECO:0000313" key="2">
    <source>
        <dbReference type="Proteomes" id="UP001165960"/>
    </source>
</evidence>
<gene>
    <name evidence="1" type="ORF">DSO57_1011293</name>
</gene>
<protein>
    <submittedName>
        <fullName evidence="1">Uncharacterized protein</fullName>
    </submittedName>
</protein>
<keyword evidence="2" id="KW-1185">Reference proteome</keyword>
<reference evidence="1" key="1">
    <citation type="submission" date="2022-04" db="EMBL/GenBank/DDBJ databases">
        <title>Genome of the entomopathogenic fungus Entomophthora muscae.</title>
        <authorList>
            <person name="Elya C."/>
            <person name="Lovett B.R."/>
            <person name="Lee E."/>
            <person name="Macias A.M."/>
            <person name="Hajek A.E."/>
            <person name="De Bivort B.L."/>
            <person name="Kasson M.T."/>
            <person name="De Fine Licht H.H."/>
            <person name="Stajich J.E."/>
        </authorList>
    </citation>
    <scope>NUCLEOTIDE SEQUENCE</scope>
    <source>
        <strain evidence="1">Berkeley</strain>
    </source>
</reference>
<proteinExistence type="predicted"/>
<accession>A0ACC2TU19</accession>
<name>A0ACC2TU19_9FUNG</name>
<evidence type="ECO:0000313" key="1">
    <source>
        <dbReference type="EMBL" id="KAJ9078005.1"/>
    </source>
</evidence>